<keyword evidence="2" id="KW-0812">Transmembrane</keyword>
<sequence>MKFTSKILGAGKSPFAKMVQLLNSLPVASGNPGHTRTKMSTREKRAEKVDRPDDEDFQQEPWADVFLTPLERKSVHLLEKEPEIAYGETKLLSNVKGLPMGKHELELHNFGSGESQEYDEDDGQLSVGDTSPGAIGLEDETNSDSVERVFTGVEQFASAHQSLSIDLQKGNDYPRRKRAAPEYESSHQAKTKKNRNKSFTLPISGDLRWKGLSMAHVRSRDGVDVRERRATREQGKGDVEGLARTLTVVFILGGTIFVLLLGIILLFAICRTEKQDVETGRCGNELSSIRIDRSYPSERASDSVSIPQWPKYGQPAEQFYQTPGDQSSGIPTDTQAKKYLDPSQRRLRESIIAEDKMRDSRNAERRKIIQKQTSEKRESLVANLLVAKAVIDDCAKNKEFEKKASERRRKIKESSSLPATTSGQRKRRKSFVEEVQSACSAITPNWDENEKMEQSKDNRRRIKNRMDKSRRSSLLDEIQVAKDVIVGDEKEH</sequence>
<evidence type="ECO:0000256" key="2">
    <source>
        <dbReference type="SAM" id="Phobius"/>
    </source>
</evidence>
<evidence type="ECO:0000313" key="4">
    <source>
        <dbReference type="Proteomes" id="UP001159405"/>
    </source>
</evidence>
<dbReference type="EMBL" id="CALNXK010000014">
    <property type="protein sequence ID" value="CAH3046636.1"/>
    <property type="molecule type" value="Genomic_DNA"/>
</dbReference>
<feature type="compositionally biased region" description="Polar residues" evidence="1">
    <location>
        <begin position="319"/>
        <end position="334"/>
    </location>
</feature>
<feature type="region of interest" description="Disordered" evidence="1">
    <location>
        <begin position="167"/>
        <end position="197"/>
    </location>
</feature>
<feature type="region of interest" description="Disordered" evidence="1">
    <location>
        <begin position="403"/>
        <end position="474"/>
    </location>
</feature>
<feature type="compositionally biased region" description="Basic and acidic residues" evidence="1">
    <location>
        <begin position="40"/>
        <end position="51"/>
    </location>
</feature>
<name>A0ABN8NAB4_9CNID</name>
<feature type="region of interest" description="Disordered" evidence="1">
    <location>
        <begin position="315"/>
        <end position="336"/>
    </location>
</feature>
<keyword evidence="4" id="KW-1185">Reference proteome</keyword>
<reference evidence="3 4" key="1">
    <citation type="submission" date="2022-05" db="EMBL/GenBank/DDBJ databases">
        <authorList>
            <consortium name="Genoscope - CEA"/>
            <person name="William W."/>
        </authorList>
    </citation>
    <scope>NUCLEOTIDE SEQUENCE [LARGE SCALE GENOMIC DNA]</scope>
</reference>
<evidence type="ECO:0000256" key="1">
    <source>
        <dbReference type="SAM" id="MobiDB-lite"/>
    </source>
</evidence>
<feature type="compositionally biased region" description="Basic and acidic residues" evidence="1">
    <location>
        <begin position="464"/>
        <end position="474"/>
    </location>
</feature>
<comment type="caution">
    <text evidence="3">The sequence shown here is derived from an EMBL/GenBank/DDBJ whole genome shotgun (WGS) entry which is preliminary data.</text>
</comment>
<evidence type="ECO:0000313" key="3">
    <source>
        <dbReference type="EMBL" id="CAH3046636.1"/>
    </source>
</evidence>
<protein>
    <submittedName>
        <fullName evidence="3">Uncharacterized protein</fullName>
    </submittedName>
</protein>
<proteinExistence type="predicted"/>
<feature type="transmembrane region" description="Helical" evidence="2">
    <location>
        <begin position="246"/>
        <end position="269"/>
    </location>
</feature>
<organism evidence="3 4">
    <name type="scientific">Porites lobata</name>
    <dbReference type="NCBI Taxonomy" id="104759"/>
    <lineage>
        <taxon>Eukaryota</taxon>
        <taxon>Metazoa</taxon>
        <taxon>Cnidaria</taxon>
        <taxon>Anthozoa</taxon>
        <taxon>Hexacorallia</taxon>
        <taxon>Scleractinia</taxon>
        <taxon>Fungiina</taxon>
        <taxon>Poritidae</taxon>
        <taxon>Porites</taxon>
    </lineage>
</organism>
<feature type="region of interest" description="Disordered" evidence="1">
    <location>
        <begin position="26"/>
        <end position="56"/>
    </location>
</feature>
<keyword evidence="2" id="KW-1133">Transmembrane helix</keyword>
<accession>A0ABN8NAB4</accession>
<keyword evidence="2" id="KW-0472">Membrane</keyword>
<gene>
    <name evidence="3" type="ORF">PLOB_00008209</name>
</gene>
<dbReference type="Proteomes" id="UP001159405">
    <property type="component" value="Unassembled WGS sequence"/>
</dbReference>
<feature type="compositionally biased region" description="Basic and acidic residues" evidence="1">
    <location>
        <begin position="448"/>
        <end position="457"/>
    </location>
</feature>